<dbReference type="EMBL" id="JAHIBW010000032">
    <property type="protein sequence ID" value="KAG7295057.1"/>
    <property type="molecule type" value="Genomic_DNA"/>
</dbReference>
<dbReference type="Proteomes" id="UP000823941">
    <property type="component" value="Unassembled WGS sequence"/>
</dbReference>
<keyword evidence="3" id="KW-1185">Reference proteome</keyword>
<organism evidence="2 3">
    <name type="scientific">Plutella xylostella</name>
    <name type="common">Diamondback moth</name>
    <name type="synonym">Plutella maculipennis</name>
    <dbReference type="NCBI Taxonomy" id="51655"/>
    <lineage>
        <taxon>Eukaryota</taxon>
        <taxon>Metazoa</taxon>
        <taxon>Ecdysozoa</taxon>
        <taxon>Arthropoda</taxon>
        <taxon>Hexapoda</taxon>
        <taxon>Insecta</taxon>
        <taxon>Pterygota</taxon>
        <taxon>Neoptera</taxon>
        <taxon>Endopterygota</taxon>
        <taxon>Lepidoptera</taxon>
        <taxon>Glossata</taxon>
        <taxon>Ditrysia</taxon>
        <taxon>Yponomeutoidea</taxon>
        <taxon>Plutellidae</taxon>
        <taxon>Plutella</taxon>
    </lineage>
</organism>
<dbReference type="InterPro" id="IPR048367">
    <property type="entry name" value="TNP-like_RNaseH_C"/>
</dbReference>
<reference evidence="2 3" key="1">
    <citation type="submission" date="2021-06" db="EMBL/GenBank/DDBJ databases">
        <title>A haploid diamondback moth (Plutella xylostella L.) genome assembly resolves 31 chromosomes and identifies a diamide resistance mutation.</title>
        <authorList>
            <person name="Ward C.M."/>
            <person name="Perry K.D."/>
            <person name="Baker G."/>
            <person name="Powis K."/>
            <person name="Heckel D.G."/>
            <person name="Baxter S.W."/>
        </authorList>
    </citation>
    <scope>NUCLEOTIDE SEQUENCE [LARGE SCALE GENOMIC DNA]</scope>
    <source>
        <strain evidence="2 3">LV</strain>
        <tissue evidence="2">Single pupa</tissue>
    </source>
</reference>
<evidence type="ECO:0000259" key="1">
    <source>
        <dbReference type="Pfam" id="PF21789"/>
    </source>
</evidence>
<gene>
    <name evidence="2" type="ORF">JYU34_022527</name>
</gene>
<comment type="caution">
    <text evidence="2">The sequence shown here is derived from an EMBL/GenBank/DDBJ whole genome shotgun (WGS) entry which is preliminary data.</text>
</comment>
<protein>
    <recommendedName>
        <fullName evidence="1">Transposable element P transposase-like RNase H C-terminal domain-containing protein</fullName>
    </recommendedName>
</protein>
<feature type="domain" description="Transposable element P transposase-like RNase H C-terminal" evidence="1">
    <location>
        <begin position="63"/>
        <end position="92"/>
    </location>
</feature>
<evidence type="ECO:0000313" key="3">
    <source>
        <dbReference type="Proteomes" id="UP000823941"/>
    </source>
</evidence>
<accession>A0ABQ7PPY6</accession>
<dbReference type="Pfam" id="PF21789">
    <property type="entry name" value="TNP-like_RNaseH_C"/>
    <property type="match status" value="1"/>
</dbReference>
<name>A0ABQ7PPY6_PLUXY</name>
<proteinExistence type="predicted"/>
<evidence type="ECO:0000313" key="2">
    <source>
        <dbReference type="EMBL" id="KAG7295057.1"/>
    </source>
</evidence>
<sequence length="180" mass="20056">MTARRPHAELFAQMRKFISSMKYIGSKTKPPSQDGWIHTMNGIERLFKKLQLLKIKSLSTRRLNQDALENFFGCIRYNCGSNVTPTIEQFIAGVKMAIIANLRHTGQKKNCEDDSSILSNNLTCFLRSTATVAASDAAEMEGSEEIEMALADAVEAVAGGSWRRLKVKLMDMCVGSFSRN</sequence>